<evidence type="ECO:0000256" key="13">
    <source>
        <dbReference type="ARBA" id="ARBA00030669"/>
    </source>
</evidence>
<evidence type="ECO:0000256" key="17">
    <source>
        <dbReference type="PIRNR" id="PIRNR017689"/>
    </source>
</evidence>
<feature type="region of interest" description="Disordered" evidence="20">
    <location>
        <begin position="413"/>
        <end position="452"/>
    </location>
</feature>
<dbReference type="Pfam" id="PF05889">
    <property type="entry name" value="SepSecS"/>
    <property type="match status" value="2"/>
</dbReference>
<dbReference type="PIRSF" id="PIRSF017689">
    <property type="entry name" value="SepSecS"/>
    <property type="match status" value="1"/>
</dbReference>
<dbReference type="PANTHER" id="PTHR12944:SF2">
    <property type="entry name" value="O-PHOSPHOSERYL-TRNA(SEC) SELENIUM TRANSFERASE"/>
    <property type="match status" value="1"/>
</dbReference>
<comment type="caution">
    <text evidence="21">The sequence shown here is derived from an EMBL/GenBank/DDBJ whole genome shotgun (WGS) entry which is preliminary data.</text>
</comment>
<keyword evidence="10 17" id="KW-0663">Pyridoxal phosphate</keyword>
<dbReference type="AlphaFoldDB" id="A0A2P6VBN8"/>
<evidence type="ECO:0000256" key="20">
    <source>
        <dbReference type="SAM" id="MobiDB-lite"/>
    </source>
</evidence>
<evidence type="ECO:0000256" key="7">
    <source>
        <dbReference type="ARBA" id="ARBA00022555"/>
    </source>
</evidence>
<dbReference type="SUPFAM" id="SSF53383">
    <property type="entry name" value="PLP-dependent transferases"/>
    <property type="match status" value="1"/>
</dbReference>
<dbReference type="GO" id="GO:0001514">
    <property type="term" value="P:selenocysteine incorporation"/>
    <property type="evidence" value="ECO:0007669"/>
    <property type="project" value="TreeGrafter"/>
</dbReference>
<dbReference type="GO" id="GO:0001717">
    <property type="term" value="P:conversion of seryl-tRNAsec to selenocys-tRNAsec"/>
    <property type="evidence" value="ECO:0007669"/>
    <property type="project" value="UniProtKB-UniRule"/>
</dbReference>
<evidence type="ECO:0000256" key="10">
    <source>
        <dbReference type="ARBA" id="ARBA00022898"/>
    </source>
</evidence>
<feature type="binding site" evidence="18">
    <location>
        <position position="75"/>
    </location>
    <ligand>
        <name>pyridoxal 5'-phosphate</name>
        <dbReference type="ChEBI" id="CHEBI:597326"/>
    </ligand>
</feature>
<keyword evidence="12 17" id="KW-0711">Selenium</keyword>
<dbReference type="OrthoDB" id="10263545at2759"/>
<dbReference type="InterPro" id="IPR015421">
    <property type="entry name" value="PyrdxlP-dep_Trfase_major"/>
</dbReference>
<evidence type="ECO:0000256" key="5">
    <source>
        <dbReference type="ARBA" id="ARBA00012464"/>
    </source>
</evidence>
<evidence type="ECO:0000256" key="1">
    <source>
        <dbReference type="ARBA" id="ARBA00001933"/>
    </source>
</evidence>
<dbReference type="GO" id="GO:0000049">
    <property type="term" value="F:tRNA binding"/>
    <property type="evidence" value="ECO:0007669"/>
    <property type="project" value="UniProtKB-UniRule"/>
</dbReference>
<evidence type="ECO:0000256" key="2">
    <source>
        <dbReference type="ARBA" id="ARBA00002552"/>
    </source>
</evidence>
<organism evidence="21 22">
    <name type="scientific">Micractinium conductrix</name>
    <dbReference type="NCBI Taxonomy" id="554055"/>
    <lineage>
        <taxon>Eukaryota</taxon>
        <taxon>Viridiplantae</taxon>
        <taxon>Chlorophyta</taxon>
        <taxon>core chlorophytes</taxon>
        <taxon>Trebouxiophyceae</taxon>
        <taxon>Chlorellales</taxon>
        <taxon>Chlorellaceae</taxon>
        <taxon>Chlorella clade</taxon>
        <taxon>Micractinium</taxon>
    </lineage>
</organism>
<keyword evidence="22" id="KW-1185">Reference proteome</keyword>
<gene>
    <name evidence="21" type="ORF">C2E20_5156</name>
</gene>
<protein>
    <recommendedName>
        <fullName evidence="6 17">O-phosphoseryl-tRNA(Sec) selenium transferase</fullName>
        <ecNumber evidence="5 17">2.9.1.2</ecNumber>
    </recommendedName>
    <alternativeName>
        <fullName evidence="13 17">Selenocysteine synthase</fullName>
    </alternativeName>
    <alternativeName>
        <fullName evidence="14 17">Selenocysteinyl-tRNA(Sec) synthase</fullName>
    </alternativeName>
    <alternativeName>
        <fullName evidence="15 17">Sep-tRNA:Sec-tRNA synthase</fullName>
    </alternativeName>
</protein>
<evidence type="ECO:0000256" key="3">
    <source>
        <dbReference type="ARBA" id="ARBA00004822"/>
    </source>
</evidence>
<evidence type="ECO:0000256" key="18">
    <source>
        <dbReference type="PIRSR" id="PIRSR017689-1"/>
    </source>
</evidence>
<evidence type="ECO:0000256" key="16">
    <source>
        <dbReference type="ARBA" id="ARBA00048808"/>
    </source>
</evidence>
<evidence type="ECO:0000256" key="15">
    <source>
        <dbReference type="ARBA" id="ARBA00032693"/>
    </source>
</evidence>
<proteinExistence type="inferred from homology"/>
<comment type="function">
    <text evidence="2 17">Converts O-phosphoseryl-tRNA(Sec) to selenocysteinyl-tRNA(Sec) required for selenoprotein biosynthesis.</text>
</comment>
<feature type="binding site" evidence="18">
    <location>
        <position position="98"/>
    </location>
    <ligand>
        <name>substrate</name>
    </ligand>
</feature>
<dbReference type="GO" id="GO:0005737">
    <property type="term" value="C:cytoplasm"/>
    <property type="evidence" value="ECO:0007669"/>
    <property type="project" value="UniProtKB-SubCell"/>
</dbReference>
<comment type="cofactor">
    <cofactor evidence="1 17 19">
        <name>pyridoxal 5'-phosphate</name>
        <dbReference type="ChEBI" id="CHEBI:597326"/>
    </cofactor>
</comment>
<keyword evidence="7 17" id="KW-0820">tRNA-binding</keyword>
<evidence type="ECO:0000256" key="8">
    <source>
        <dbReference type="ARBA" id="ARBA00022679"/>
    </source>
</evidence>
<feature type="compositionally biased region" description="Gly residues" evidence="20">
    <location>
        <begin position="428"/>
        <end position="447"/>
    </location>
</feature>
<dbReference type="InterPro" id="IPR008829">
    <property type="entry name" value="SepSecS/SepCysS"/>
</dbReference>
<evidence type="ECO:0000256" key="4">
    <source>
        <dbReference type="ARBA" id="ARBA00007037"/>
    </source>
</evidence>
<comment type="subcellular location">
    <subcellularLocation>
        <location evidence="17">Cytoplasm</location>
    </subcellularLocation>
</comment>
<evidence type="ECO:0000256" key="6">
    <source>
        <dbReference type="ARBA" id="ARBA00021963"/>
    </source>
</evidence>
<dbReference type="Gene3D" id="3.40.640.10">
    <property type="entry name" value="Type I PLP-dependent aspartate aminotransferase-like (Major domain)"/>
    <property type="match status" value="1"/>
</dbReference>
<keyword evidence="11 17" id="KW-0648">Protein biosynthesis</keyword>
<comment type="pathway">
    <text evidence="3 17">Aminoacyl-tRNA biosynthesis; selenocysteinyl-tRNA(Sec) biosynthesis; selenocysteinyl-tRNA(Sec) from L-seryl-tRNA(Sec) (archaeal/eukaryal route): step 2/2.</text>
</comment>
<evidence type="ECO:0000313" key="21">
    <source>
        <dbReference type="EMBL" id="PSC71504.1"/>
    </source>
</evidence>
<dbReference type="GO" id="GO:0098621">
    <property type="term" value="F:O-phosphoseryl-tRNA(Sec) selenium transferase activity"/>
    <property type="evidence" value="ECO:0007669"/>
    <property type="project" value="UniProtKB-EC"/>
</dbReference>
<dbReference type="Proteomes" id="UP000239649">
    <property type="component" value="Unassembled WGS sequence"/>
</dbReference>
<feature type="binding site" evidence="18">
    <location>
        <position position="97"/>
    </location>
    <ligand>
        <name>substrate</name>
    </ligand>
</feature>
<evidence type="ECO:0000256" key="14">
    <source>
        <dbReference type="ARBA" id="ARBA00032048"/>
    </source>
</evidence>
<evidence type="ECO:0000313" key="22">
    <source>
        <dbReference type="Proteomes" id="UP000239649"/>
    </source>
</evidence>
<evidence type="ECO:0000256" key="11">
    <source>
        <dbReference type="ARBA" id="ARBA00022917"/>
    </source>
</evidence>
<evidence type="ECO:0000256" key="19">
    <source>
        <dbReference type="PIRSR" id="PIRSR017689-50"/>
    </source>
</evidence>
<feature type="compositionally biased region" description="Low complexity" evidence="20">
    <location>
        <begin position="413"/>
        <end position="427"/>
    </location>
</feature>
<feature type="site" description="May act as a substrate filter by repelling compounds with a negatively charged alpha-carboxylate" evidence="19">
    <location>
        <position position="74"/>
    </location>
</feature>
<keyword evidence="8 17" id="KW-0808">Transferase</keyword>
<keyword evidence="9 17" id="KW-0694">RNA-binding</keyword>
<reference evidence="21 22" key="1">
    <citation type="journal article" date="2018" name="Plant J.">
        <title>Genome sequences of Chlorella sorokiniana UTEX 1602 and Micractinium conductrix SAG 241.80: implications to maltose excretion by a green alga.</title>
        <authorList>
            <person name="Arriola M.B."/>
            <person name="Velmurugan N."/>
            <person name="Zhang Y."/>
            <person name="Plunkett M.H."/>
            <person name="Hondzo H."/>
            <person name="Barney B.M."/>
        </authorList>
    </citation>
    <scope>NUCLEOTIDE SEQUENCE [LARGE SCALE GENOMIC DNA]</scope>
    <source>
        <strain evidence="21 22">SAG 241.80</strain>
    </source>
</reference>
<feature type="binding site" evidence="18">
    <location>
        <position position="105"/>
    </location>
    <ligand>
        <name>substrate</name>
    </ligand>
</feature>
<evidence type="ECO:0000256" key="9">
    <source>
        <dbReference type="ARBA" id="ARBA00022884"/>
    </source>
</evidence>
<comment type="similarity">
    <text evidence="4 17">Belongs to the SepSecS family.</text>
</comment>
<sequence length="547" mass="56637">MDAANCEAACGLVSRTYITQGEQALSRRRRLVKALLSQRRLPARGWDDATIEMLLQDAAAMDSNNFVDNVGVGEREARVASELVARRHYRLAHGIGRSGDVAAEQPKAAGSSLLARLTHLLAAHALEVAGMKEVGAALVVPLATGMALATALLALRGTVPATARYVLWPRIDQKTCLKAIQAAGFEPLVLPMRLDGEQLVTDLPLLENKVQELGAMQVACVVTTTSCFAPRAADDVVAVAKLCQAAGVPHIINNAYGVQSAALCAQVCSAWRRGRVDCVVQSTDKNFMVPVGGAVLAARRGSTQLVDRVATLYPGRACMSPLLDLLITLLHWGADGWQRVLTQREALFIHTRRRLADFAAAHGERVLHTPGNPISLALTLDTLQQAEQQVAPGEAAAGGAAAAREGDVAAAASTAASAAAQPPSGQPGAAGSGSGSGNGSSGSGSGNGSSSSLRPTFLGSMLFQRCVSGTRVVARGARQTVGGLCFRGYGAHCDAYPCDYLTVAAALGTSEADVDEFLRRLGTALGEFKRRSAKAAAGAGGGGSTGT</sequence>
<dbReference type="STRING" id="554055.A0A2P6VBN8"/>
<dbReference type="InterPro" id="IPR015424">
    <property type="entry name" value="PyrdxlP-dep_Trfase"/>
</dbReference>
<dbReference type="UniPathway" id="UPA00906">
    <property type="reaction ID" value="UER00898"/>
</dbReference>
<dbReference type="EMBL" id="LHPF02000014">
    <property type="protein sequence ID" value="PSC71504.1"/>
    <property type="molecule type" value="Genomic_DNA"/>
</dbReference>
<feature type="binding site" evidence="18">
    <location>
        <position position="530"/>
    </location>
    <ligand>
        <name>tRNA</name>
        <dbReference type="ChEBI" id="CHEBI:17843"/>
    </ligand>
</feature>
<dbReference type="EC" id="2.9.1.2" evidence="5 17"/>
<dbReference type="InterPro" id="IPR019872">
    <property type="entry name" value="Sec-tRNA_Se_transferase"/>
</dbReference>
<dbReference type="PANTHER" id="PTHR12944">
    <property type="entry name" value="SOLUBLE LIVER ANTIGEN/LIVER PANCREAS ANTIGEN"/>
    <property type="match status" value="1"/>
</dbReference>
<accession>A0A2P6VBN8</accession>
<feature type="binding site" evidence="18">
    <location>
        <position position="272"/>
    </location>
    <ligand>
        <name>tRNA</name>
        <dbReference type="ChEBI" id="CHEBI:17843"/>
    </ligand>
</feature>
<name>A0A2P6VBN8_9CHLO</name>
<dbReference type="NCBIfam" id="TIGR03531">
    <property type="entry name" value="selenium_SpcS"/>
    <property type="match status" value="1"/>
</dbReference>
<feature type="modified residue" description="N6-(pyridoxal phosphate)lysine" evidence="19">
    <location>
        <position position="285"/>
    </location>
</feature>
<keyword evidence="17" id="KW-0963">Cytoplasm</keyword>
<comment type="catalytic activity">
    <reaction evidence="16 17">
        <text>O-phospho-L-seryl-tRNA(Sec) + selenophosphate + H2O = L-selenocysteinyl-tRNA(Sec) + 2 phosphate</text>
        <dbReference type="Rhea" id="RHEA:25041"/>
        <dbReference type="Rhea" id="RHEA-COMP:9743"/>
        <dbReference type="Rhea" id="RHEA-COMP:9947"/>
        <dbReference type="ChEBI" id="CHEBI:15377"/>
        <dbReference type="ChEBI" id="CHEBI:16144"/>
        <dbReference type="ChEBI" id="CHEBI:43474"/>
        <dbReference type="ChEBI" id="CHEBI:78551"/>
        <dbReference type="ChEBI" id="CHEBI:78573"/>
        <dbReference type="EC" id="2.9.1.2"/>
    </reaction>
</comment>
<feature type="binding site" evidence="18">
    <location>
        <position position="465"/>
    </location>
    <ligand>
        <name>tRNA</name>
        <dbReference type="ChEBI" id="CHEBI:17843"/>
    </ligand>
</feature>
<evidence type="ECO:0000256" key="12">
    <source>
        <dbReference type="ARBA" id="ARBA00023266"/>
    </source>
</evidence>
<feature type="binding site" evidence="18">
    <location>
        <position position="316"/>
    </location>
    <ligand>
        <name>substrate</name>
    </ligand>
</feature>